<feature type="region of interest" description="Disordered" evidence="1">
    <location>
        <begin position="1"/>
        <end position="51"/>
    </location>
</feature>
<dbReference type="InterPro" id="IPR001251">
    <property type="entry name" value="CRAL-TRIO_dom"/>
</dbReference>
<evidence type="ECO:0000259" key="2">
    <source>
        <dbReference type="PROSITE" id="PS50191"/>
    </source>
</evidence>
<dbReference type="SMART" id="SM01100">
    <property type="entry name" value="CRAL_TRIO_N"/>
    <property type="match status" value="1"/>
</dbReference>
<protein>
    <recommendedName>
        <fullName evidence="2">CRAL-TRIO domain-containing protein</fullName>
    </recommendedName>
</protein>
<dbReference type="InterPro" id="IPR036865">
    <property type="entry name" value="CRAL-TRIO_dom_sf"/>
</dbReference>
<evidence type="ECO:0000313" key="4">
    <source>
        <dbReference type="Proteomes" id="UP001367508"/>
    </source>
</evidence>
<dbReference type="EMBL" id="JAYMYQ010000002">
    <property type="protein sequence ID" value="KAK7350744.1"/>
    <property type="molecule type" value="Genomic_DNA"/>
</dbReference>
<feature type="domain" description="CRAL-TRIO" evidence="2">
    <location>
        <begin position="118"/>
        <end position="280"/>
    </location>
</feature>
<proteinExistence type="predicted"/>
<dbReference type="SUPFAM" id="SSF46938">
    <property type="entry name" value="CRAL/TRIO N-terminal domain"/>
    <property type="match status" value="1"/>
</dbReference>
<dbReference type="AlphaFoldDB" id="A0AAN9MA72"/>
<accession>A0AAN9MA72</accession>
<dbReference type="InterPro" id="IPR036273">
    <property type="entry name" value="CRAL/TRIO_N_dom_sf"/>
</dbReference>
<dbReference type="CDD" id="cd00170">
    <property type="entry name" value="SEC14"/>
    <property type="match status" value="1"/>
</dbReference>
<name>A0AAN9MA72_CANGL</name>
<reference evidence="3 4" key="1">
    <citation type="submission" date="2024-01" db="EMBL/GenBank/DDBJ databases">
        <title>The genomes of 5 underutilized Papilionoideae crops provide insights into root nodulation and disease resistanc.</title>
        <authorList>
            <person name="Jiang F."/>
        </authorList>
    </citation>
    <scope>NUCLEOTIDE SEQUENCE [LARGE SCALE GENOMIC DNA]</scope>
    <source>
        <strain evidence="3">LVBAO_FW01</strain>
        <tissue evidence="3">Leaves</tissue>
    </source>
</reference>
<gene>
    <name evidence="3" type="ORF">VNO77_09661</name>
</gene>
<dbReference type="SMART" id="SM00516">
    <property type="entry name" value="SEC14"/>
    <property type="match status" value="1"/>
</dbReference>
<dbReference type="PROSITE" id="PS50191">
    <property type="entry name" value="CRAL_TRIO"/>
    <property type="match status" value="1"/>
</dbReference>
<dbReference type="SUPFAM" id="SSF52087">
    <property type="entry name" value="CRAL/TRIO domain"/>
    <property type="match status" value="1"/>
</dbReference>
<dbReference type="Pfam" id="PF00650">
    <property type="entry name" value="CRAL_TRIO"/>
    <property type="match status" value="1"/>
</dbReference>
<sequence length="284" mass="32594">MLTTKVTRTRLKGMEAISPEAERSALDSKQDTTKEEEEEEEKTQHEDALKDSTEAEITKIRLMRAFVETRDPSAKEVDDFMIRRFLRARDLDVEKASGMFLKYLKWKRSFVPNGSISPSEIADDIAQGKMFVQGVDKKGRPITVAFAAKHFQNKNGLDGFKRYVVFALEKLCSRMPPGQEKFLAIGDIKGWGYANSDLRGYLNALSILQDYYPERLGKLFIVHAPYMFMKVWKIIYPFIDDNTKKKIVFVENKKLKSTLLEEIDESQLPDIYGGQMALIPIQDS</sequence>
<keyword evidence="4" id="KW-1185">Reference proteome</keyword>
<evidence type="ECO:0000313" key="3">
    <source>
        <dbReference type="EMBL" id="KAK7350744.1"/>
    </source>
</evidence>
<comment type="caution">
    <text evidence="3">The sequence shown here is derived from an EMBL/GenBank/DDBJ whole genome shotgun (WGS) entry which is preliminary data.</text>
</comment>
<organism evidence="3 4">
    <name type="scientific">Canavalia gladiata</name>
    <name type="common">Sword bean</name>
    <name type="synonym">Dolichos gladiatus</name>
    <dbReference type="NCBI Taxonomy" id="3824"/>
    <lineage>
        <taxon>Eukaryota</taxon>
        <taxon>Viridiplantae</taxon>
        <taxon>Streptophyta</taxon>
        <taxon>Embryophyta</taxon>
        <taxon>Tracheophyta</taxon>
        <taxon>Spermatophyta</taxon>
        <taxon>Magnoliopsida</taxon>
        <taxon>eudicotyledons</taxon>
        <taxon>Gunneridae</taxon>
        <taxon>Pentapetalae</taxon>
        <taxon>rosids</taxon>
        <taxon>fabids</taxon>
        <taxon>Fabales</taxon>
        <taxon>Fabaceae</taxon>
        <taxon>Papilionoideae</taxon>
        <taxon>50 kb inversion clade</taxon>
        <taxon>NPAAA clade</taxon>
        <taxon>indigoferoid/millettioid clade</taxon>
        <taxon>Phaseoleae</taxon>
        <taxon>Canavalia</taxon>
    </lineage>
</organism>
<dbReference type="PANTHER" id="PTHR46277:SF25">
    <property type="entry name" value="POLYPHOSPHOINOSITIDE-BINDING PROTEIN"/>
    <property type="match status" value="1"/>
</dbReference>
<dbReference type="PANTHER" id="PTHR46277">
    <property type="entry name" value="OS03G0850700 PROTEIN"/>
    <property type="match status" value="1"/>
</dbReference>
<evidence type="ECO:0000256" key="1">
    <source>
        <dbReference type="SAM" id="MobiDB-lite"/>
    </source>
</evidence>
<feature type="compositionally biased region" description="Basic and acidic residues" evidence="1">
    <location>
        <begin position="42"/>
        <end position="51"/>
    </location>
</feature>
<dbReference type="Gene3D" id="3.40.525.10">
    <property type="entry name" value="CRAL-TRIO lipid binding domain"/>
    <property type="match status" value="1"/>
</dbReference>
<feature type="compositionally biased region" description="Basic and acidic residues" evidence="1">
    <location>
        <begin position="20"/>
        <end position="33"/>
    </location>
</feature>
<dbReference type="InterPro" id="IPR011074">
    <property type="entry name" value="CRAL/TRIO_N_dom"/>
</dbReference>
<dbReference type="Proteomes" id="UP001367508">
    <property type="component" value="Unassembled WGS sequence"/>
</dbReference>